<feature type="compositionally biased region" description="Low complexity" evidence="1">
    <location>
        <begin position="508"/>
        <end position="526"/>
    </location>
</feature>
<dbReference type="PROSITE" id="PS51154">
    <property type="entry name" value="MACRO"/>
    <property type="match status" value="2"/>
</dbReference>
<dbReference type="eggNOG" id="KOG2633">
    <property type="taxonomic scope" value="Eukaryota"/>
</dbReference>
<accession>M2T325</accession>
<evidence type="ECO:0000313" key="3">
    <source>
        <dbReference type="EMBL" id="EMD91980.1"/>
    </source>
</evidence>
<dbReference type="HOGENOM" id="CLU_247342_0_0_1"/>
<reference evidence="4" key="2">
    <citation type="journal article" date="2013" name="PLoS Genet.">
        <title>Comparative genome structure, secondary metabolite, and effector coding capacity across Cochliobolus pathogens.</title>
        <authorList>
            <person name="Condon B.J."/>
            <person name="Leng Y."/>
            <person name="Wu D."/>
            <person name="Bushley K.E."/>
            <person name="Ohm R.A."/>
            <person name="Otillar R."/>
            <person name="Martin J."/>
            <person name="Schackwitz W."/>
            <person name="Grimwood J."/>
            <person name="MohdZainudin N."/>
            <person name="Xue C."/>
            <person name="Wang R."/>
            <person name="Manning V.A."/>
            <person name="Dhillon B."/>
            <person name="Tu Z.J."/>
            <person name="Steffenson B.J."/>
            <person name="Salamov A."/>
            <person name="Sun H."/>
            <person name="Lowry S."/>
            <person name="LaButti K."/>
            <person name="Han J."/>
            <person name="Copeland A."/>
            <person name="Lindquist E."/>
            <person name="Barry K."/>
            <person name="Schmutz J."/>
            <person name="Baker S.E."/>
            <person name="Ciuffetti L.M."/>
            <person name="Grigoriev I.V."/>
            <person name="Zhong S."/>
            <person name="Turgeon B.G."/>
        </authorList>
    </citation>
    <scope>NUCLEOTIDE SEQUENCE [LARGE SCALE GENOMIC DNA]</scope>
    <source>
        <strain evidence="4">C5 / ATCC 48332 / race O</strain>
    </source>
</reference>
<dbReference type="EMBL" id="KB445575">
    <property type="protein sequence ID" value="EMD91980.1"/>
    <property type="molecule type" value="Genomic_DNA"/>
</dbReference>
<dbReference type="InterPro" id="IPR002589">
    <property type="entry name" value="Macro_dom"/>
</dbReference>
<protein>
    <recommendedName>
        <fullName evidence="2">Macro domain-containing protein</fullName>
    </recommendedName>
</protein>
<dbReference type="Pfam" id="PF01661">
    <property type="entry name" value="Macro"/>
    <property type="match status" value="2"/>
</dbReference>
<gene>
    <name evidence="3" type="ORF">COCHEDRAFT_1098645</name>
</gene>
<dbReference type="InterPro" id="IPR013087">
    <property type="entry name" value="Znf_C2H2_type"/>
</dbReference>
<feature type="compositionally biased region" description="Basic and acidic residues" evidence="1">
    <location>
        <begin position="1250"/>
        <end position="1267"/>
    </location>
</feature>
<evidence type="ECO:0000256" key="1">
    <source>
        <dbReference type="SAM" id="MobiDB-lite"/>
    </source>
</evidence>
<name>M2T325_COCH5</name>
<feature type="compositionally biased region" description="Basic and acidic residues" evidence="1">
    <location>
        <begin position="100"/>
        <end position="109"/>
    </location>
</feature>
<evidence type="ECO:0000259" key="2">
    <source>
        <dbReference type="PROSITE" id="PS51154"/>
    </source>
</evidence>
<feature type="region of interest" description="Disordered" evidence="1">
    <location>
        <begin position="496"/>
        <end position="554"/>
    </location>
</feature>
<feature type="domain" description="Macro" evidence="2">
    <location>
        <begin position="1044"/>
        <end position="1223"/>
    </location>
</feature>
<dbReference type="SUPFAM" id="SSF46785">
    <property type="entry name" value="Winged helix' DNA-binding domain"/>
    <property type="match status" value="1"/>
</dbReference>
<feature type="domain" description="Macro" evidence="2">
    <location>
        <begin position="623"/>
        <end position="808"/>
    </location>
</feature>
<dbReference type="PANTHER" id="PTHR11106">
    <property type="entry name" value="GANGLIOSIDE INDUCED DIFFERENTIATION ASSOCIATED PROTEIN 2-RELATED"/>
    <property type="match status" value="1"/>
</dbReference>
<feature type="region of interest" description="Disordered" evidence="1">
    <location>
        <begin position="989"/>
        <end position="1022"/>
    </location>
</feature>
<dbReference type="Gene3D" id="3.40.220.10">
    <property type="entry name" value="Leucine Aminopeptidase, subunit E, domain 1"/>
    <property type="match status" value="2"/>
</dbReference>
<sequence>MSSLRLATASNVRAFQNLITALKASGRKWTHAIDEEALEDEIGRFRVWAGNLGALQKGHSSLDYRLRDSPVSNTNTLKLLRELETNVNEAYAVASGARLPYEEQARPDMTEDDDDDGFFSAEEEDDDNSSSSDEPRTELKMRFGEIVDIIDNLYKLSVRIRTPGLRSRSLKASSYTQKDPETGIDIFDMYAMQDLKHVQELVSHLRQPYVASDTQEDQDYLIKRLSASVTLRRRHFKYWKRHRDKLSASTMSEDVQEPHVTAPFERPATASDESPQAHPVPVVAALREAPSQKTGKTMLSGTEVTQLHQSLDDIVDNKSVTSYAITVKDVHGKGIDLPPPPKSADGDKEFECPYCWIVCPARYGKGRAWRTHLLQDLQPYGCTYQDCESSHLLFRSRREWAEHEASHRKVWRCPEHPTAVFHSQSGLEDHLRQTHLDSFPESQLVTIAKVGEATTIDLRERCPICCAPTDAKEIGDLQSHIANHLERIATFALPHSMEDDSDGASGVPSPGGTSRSSLSSVSTNVSDGQKKSKENTLPTLQFDPPESVQEVDPSRDLLSAENLQQLPDANQNILDVIGDQLNNPRTSYRLEPIRSLDKEPVLRIYDIPTLRSLYRSRQLSQLDQSYASNDSYNRMISFCNYDLTRLEVDAIVNNVVVDLKYSPPRGTLHYAIMKAGGSDLVQEARSKPQLKLGQVEITHGHNLPSSWVIHAAVPTSFGGNGIAQLNTLADCYRNALRAAADLQIRTVAFPCLGTRGCGFGPHQAARIALQAVREDLDERSESRFERIIFCAKSAVDEQAYKDFFPVYFPPTHGDLDVARSSNMATSSATSGNNAAMVTQVINTQAQLQKATSMLRHNFAQILPEIEVGYLDLLDETIVALTTIHHELSGPRALEKHSTDIDLLCSVLLTLCSSISGMTETAKNTQDTVSNYQEILKITDWGMNGKYGSNLKEFLLDCCSFTTILDSVMAQGQNDLDLAQIRPKLEGYRAKARAQDTGDASDQPDNLASVEHSPPTASSSRDLVKLHQISTVTKMYQHDVIKPKSTMAQSSATFNNIVCLAREDMTKLEVDVIVNSTDTSFLGMGTLDRLIFKKGGPELQEEVQKFGVCREGDVKTTPGYLLPAKNILHVIPPEVYRKDSKNVLRNIYRGILHDATYLKAKSVAIPCIGTGALGFPRRDCASLAMEEVRRFLQTKEPGGLEKIIFVVYSATDEAIYKNILPNYFPPVENTTSKQSGTQSLKLAKNPSFDSVADKDDSQSIASKDDSRHAPLHEATTIADVKVSFTEFTTSKPRLINNSCMVLVSGSSVYIDRKTNRNNKRRTSRKTKHLDTVSQNSSFEYVFDLIPATDVRHDQSEVIVNDMRKRGTPPDMPFMLFFKCKNETDATTLASALEQTARQARERASHGGSVLSSGTAPLVFQFDDDDEGSKEYTYDEEYGDYGDYVGDEDAIDNDDYYSTRILEYLTEDLHSRPTSYIGQHISNIAATMRLDVDLVRKYLDMLGQRGLVHTTVDDNTWVVSGYEDKLVPALKFTESRPLREFPAQRE</sequence>
<dbReference type="SMART" id="SM00506">
    <property type="entry name" value="A1pp"/>
    <property type="match status" value="2"/>
</dbReference>
<feature type="region of interest" description="Disordered" evidence="1">
    <location>
        <begin position="1246"/>
        <end position="1267"/>
    </location>
</feature>
<dbReference type="InterPro" id="IPR036390">
    <property type="entry name" value="WH_DNA-bd_sf"/>
</dbReference>
<dbReference type="SUPFAM" id="SSF52949">
    <property type="entry name" value="Macro domain-like"/>
    <property type="match status" value="2"/>
</dbReference>
<dbReference type="OrthoDB" id="6133115at2759"/>
<feature type="region of interest" description="Disordered" evidence="1">
    <location>
        <begin position="98"/>
        <end position="137"/>
    </location>
</feature>
<dbReference type="Pfam" id="PF26082">
    <property type="entry name" value="zf-C2H2_AcuF"/>
    <property type="match status" value="1"/>
</dbReference>
<feature type="compositionally biased region" description="Acidic residues" evidence="1">
    <location>
        <begin position="110"/>
        <end position="128"/>
    </location>
</feature>
<reference evidence="3 4" key="1">
    <citation type="journal article" date="2012" name="PLoS Pathog.">
        <title>Diverse lifestyles and strategies of plant pathogenesis encoded in the genomes of eighteen Dothideomycetes fungi.</title>
        <authorList>
            <person name="Ohm R.A."/>
            <person name="Feau N."/>
            <person name="Henrissat B."/>
            <person name="Schoch C.L."/>
            <person name="Horwitz B.A."/>
            <person name="Barry K.W."/>
            <person name="Condon B.J."/>
            <person name="Copeland A.C."/>
            <person name="Dhillon B."/>
            <person name="Glaser F."/>
            <person name="Hesse C.N."/>
            <person name="Kosti I."/>
            <person name="LaButti K."/>
            <person name="Lindquist E.A."/>
            <person name="Lucas S."/>
            <person name="Salamov A.A."/>
            <person name="Bradshaw R.E."/>
            <person name="Ciuffetti L."/>
            <person name="Hamelin R.C."/>
            <person name="Kema G.H.J."/>
            <person name="Lawrence C."/>
            <person name="Scott J.A."/>
            <person name="Spatafora J.W."/>
            <person name="Turgeon B.G."/>
            <person name="de Wit P.J.G.M."/>
            <person name="Zhong S."/>
            <person name="Goodwin S.B."/>
            <person name="Grigoriev I.V."/>
        </authorList>
    </citation>
    <scope>NUCLEOTIDE SEQUENCE [LARGE SCALE GENOMIC DNA]</scope>
    <source>
        <strain evidence="4">C5 / ATCC 48332 / race O</strain>
    </source>
</reference>
<keyword evidence="4" id="KW-1185">Reference proteome</keyword>
<dbReference type="PANTHER" id="PTHR11106:SF27">
    <property type="entry name" value="MACRO DOMAIN-CONTAINING PROTEIN"/>
    <property type="match status" value="1"/>
</dbReference>
<proteinExistence type="predicted"/>
<evidence type="ECO:0000313" key="4">
    <source>
        <dbReference type="Proteomes" id="UP000016936"/>
    </source>
</evidence>
<dbReference type="InterPro" id="IPR058925">
    <property type="entry name" value="zf-C2H2_AcuF"/>
</dbReference>
<dbReference type="SMART" id="SM00355">
    <property type="entry name" value="ZnF_C2H2"/>
    <property type="match status" value="3"/>
</dbReference>
<dbReference type="OMA" id="SHRKVWR"/>
<dbReference type="InterPro" id="IPR043472">
    <property type="entry name" value="Macro_dom-like"/>
</dbReference>
<dbReference type="Proteomes" id="UP000016936">
    <property type="component" value="Unassembled WGS sequence"/>
</dbReference>
<organism evidence="3 4">
    <name type="scientific">Cochliobolus heterostrophus (strain C5 / ATCC 48332 / race O)</name>
    <name type="common">Southern corn leaf blight fungus</name>
    <name type="synonym">Bipolaris maydis</name>
    <dbReference type="NCBI Taxonomy" id="701091"/>
    <lineage>
        <taxon>Eukaryota</taxon>
        <taxon>Fungi</taxon>
        <taxon>Dikarya</taxon>
        <taxon>Ascomycota</taxon>
        <taxon>Pezizomycotina</taxon>
        <taxon>Dothideomycetes</taxon>
        <taxon>Pleosporomycetidae</taxon>
        <taxon>Pleosporales</taxon>
        <taxon>Pleosporineae</taxon>
        <taxon>Pleosporaceae</taxon>
        <taxon>Bipolaris</taxon>
    </lineage>
</organism>